<protein>
    <submittedName>
        <fullName evidence="5">DEAD/DEAH box helicase</fullName>
    </submittedName>
</protein>
<dbReference type="InterPro" id="IPR038718">
    <property type="entry name" value="SNF2-like_sf"/>
</dbReference>
<dbReference type="InterPro" id="IPR000330">
    <property type="entry name" value="SNF2_N"/>
</dbReference>
<dbReference type="InterPro" id="IPR001650">
    <property type="entry name" value="Helicase_C-like"/>
</dbReference>
<keyword evidence="5" id="KW-0347">Helicase</keyword>
<dbReference type="Proteomes" id="UP000284379">
    <property type="component" value="Unassembled WGS sequence"/>
</dbReference>
<comment type="caution">
    <text evidence="5">The sequence shown here is derived from an EMBL/GenBank/DDBJ whole genome shotgun (WGS) entry which is preliminary data.</text>
</comment>
<proteinExistence type="predicted"/>
<keyword evidence="1" id="KW-0378">Hydrolase</keyword>
<evidence type="ECO:0000259" key="4">
    <source>
        <dbReference type="PROSITE" id="PS51194"/>
    </source>
</evidence>
<dbReference type="GO" id="GO:0016787">
    <property type="term" value="F:hydrolase activity"/>
    <property type="evidence" value="ECO:0007669"/>
    <property type="project" value="UniProtKB-KW"/>
</dbReference>
<keyword evidence="5" id="KW-0547">Nucleotide-binding</keyword>
<dbReference type="GO" id="GO:0004386">
    <property type="term" value="F:helicase activity"/>
    <property type="evidence" value="ECO:0007669"/>
    <property type="project" value="UniProtKB-KW"/>
</dbReference>
<keyword evidence="5" id="KW-0067">ATP-binding</keyword>
<dbReference type="SUPFAM" id="SSF52540">
    <property type="entry name" value="P-loop containing nucleoside triphosphate hydrolases"/>
    <property type="match status" value="2"/>
</dbReference>
<dbReference type="Pfam" id="PF00271">
    <property type="entry name" value="Helicase_C"/>
    <property type="match status" value="1"/>
</dbReference>
<feature type="domain" description="Helicase ATP-binding" evidence="3">
    <location>
        <begin position="503"/>
        <end position="733"/>
    </location>
</feature>
<dbReference type="Gene3D" id="3.40.50.300">
    <property type="entry name" value="P-loop containing nucleotide triphosphate hydrolases"/>
    <property type="match status" value="1"/>
</dbReference>
<reference evidence="5 6" key="1">
    <citation type="submission" date="2018-08" db="EMBL/GenBank/DDBJ databases">
        <title>A genome reference for cultivated species of the human gut microbiota.</title>
        <authorList>
            <person name="Zou Y."/>
            <person name="Xue W."/>
            <person name="Luo G."/>
        </authorList>
    </citation>
    <scope>NUCLEOTIDE SEQUENCE [LARGE SCALE GENOMIC DNA]</scope>
    <source>
        <strain evidence="5 6">AM40-30BH</strain>
    </source>
</reference>
<evidence type="ECO:0000313" key="6">
    <source>
        <dbReference type="Proteomes" id="UP000284379"/>
    </source>
</evidence>
<accession>A0A413VS08</accession>
<dbReference type="InterPro" id="IPR027417">
    <property type="entry name" value="P-loop_NTPase"/>
</dbReference>
<evidence type="ECO:0000313" key="5">
    <source>
        <dbReference type="EMBL" id="RHB36339.1"/>
    </source>
</evidence>
<dbReference type="PANTHER" id="PTHR10799">
    <property type="entry name" value="SNF2/RAD54 HELICASE FAMILY"/>
    <property type="match status" value="1"/>
</dbReference>
<dbReference type="Pfam" id="PF00176">
    <property type="entry name" value="SNF2-rel_dom"/>
    <property type="match status" value="1"/>
</dbReference>
<dbReference type="SMART" id="SM00487">
    <property type="entry name" value="DEXDc"/>
    <property type="match status" value="1"/>
</dbReference>
<feature type="coiled-coil region" evidence="2">
    <location>
        <begin position="790"/>
        <end position="817"/>
    </location>
</feature>
<dbReference type="PROSITE" id="PS51192">
    <property type="entry name" value="HELICASE_ATP_BIND_1"/>
    <property type="match status" value="1"/>
</dbReference>
<dbReference type="InterPro" id="IPR049730">
    <property type="entry name" value="SNF2/RAD54-like_C"/>
</dbReference>
<evidence type="ECO:0000256" key="2">
    <source>
        <dbReference type="SAM" id="Coils"/>
    </source>
</evidence>
<evidence type="ECO:0000259" key="3">
    <source>
        <dbReference type="PROSITE" id="PS51192"/>
    </source>
</evidence>
<dbReference type="GO" id="GO:0005524">
    <property type="term" value="F:ATP binding"/>
    <property type="evidence" value="ECO:0007669"/>
    <property type="project" value="InterPro"/>
</dbReference>
<dbReference type="Gene3D" id="3.40.50.10810">
    <property type="entry name" value="Tandem AAA-ATPase domain"/>
    <property type="match status" value="2"/>
</dbReference>
<dbReference type="AlphaFoldDB" id="A0A413VS08"/>
<sequence>MRESSSHNLFIIVLSEHPTLGMLLLPYIAESSPEREELCLVEQAFHLSPKTVAQMSKTEQKAIEIASHYTEKYLMTVYSKDKTIPKFLRRLTEEPEKLRNVRLFIEKKLQEMMELIRTCNLPLYQKQSRSKLLYPHHAYHVNQKDVEVHFSFEVNNQSFNYQLQCYSEGKAIPLTELKPVTTLTSNPAILLLGMEVYIFQHIESSRLLPFTKKTHISVDASLTEKYIDNILIPVARYHNIDVQGLDVKKEKRICECLLYIEDTIYHTPLLRLNFRYGDQVFSPQPTDGIKRFIFRETQEGRSVIRYFRRTPDIEKEAIFLLQNAGLEAISDSHFKLSENAPEKSINEWVAHHRTMLQESFVLTSGIQDKPYSLDEIRIEQSFDDGPDWFELHITAVIGELRIPFSRFRKHILEDRHEYTLPDGRIILLPEEWFSKYANLMELGMTRGKTIYVKHPYIGIVHSILESDTRKEFLPLQPQQKYPIPRGLKAQLRPYQYKGYTWMMHLYEQGFGGCLADDMGLGKTLQTLTLLQQIYHTDSKKSNPAEGDEYVNLPQDSVIGAKQECNFILKKASHTSDEMGQFNLFDDLTVENTLPGCVIPVSGSKITRKPGTLIVVPTSLLHNWKREAARFTNLSLAEFNSSSYFKTGHPEQFFDRFQLIFISYGTMRNKIDILRQYNFEYIVLDESQNIKNSDSLTFRCAIQLRSHHRLVLTGTPIENSLKDLWAQFHFLQPELLGNENAFTKQFINPIKQGDNRMELRLRQLISPFILRRSKNEVAPELPPLTEEIIYCDMTEKQNEIYQQEKNSLRNTLLQFNKKQRLQLTVLNGISRLRQLSCHPRMIFPDSKTESGKMEQIIDTYETLYSEGHKVLIFSSFVKHLELIAEEFRKRGWQYALLTGSSTNRPEEITRFSQTEEIRAFLISLKAGGVGLNLTQADYVFIVDPWWNPAAEAQAIARAHRIGQNKQVIAYRFITKDSIEEKIIRLQEDKRKLAETFITDSESMPVLTDQEWIGLLE</sequence>
<keyword evidence="2" id="KW-0175">Coiled coil</keyword>
<organism evidence="5 6">
    <name type="scientific">Bacteroides nordii</name>
    <dbReference type="NCBI Taxonomy" id="291645"/>
    <lineage>
        <taxon>Bacteria</taxon>
        <taxon>Pseudomonadati</taxon>
        <taxon>Bacteroidota</taxon>
        <taxon>Bacteroidia</taxon>
        <taxon>Bacteroidales</taxon>
        <taxon>Bacteroidaceae</taxon>
        <taxon>Bacteroides</taxon>
    </lineage>
</organism>
<dbReference type="InterPro" id="IPR014001">
    <property type="entry name" value="Helicase_ATP-bd"/>
</dbReference>
<dbReference type="RefSeq" id="WP_002558651.1">
    <property type="nucleotide sequence ID" value="NZ_CABJFV010000004.1"/>
</dbReference>
<gene>
    <name evidence="5" type="ORF">DW888_06780</name>
</gene>
<evidence type="ECO:0000256" key="1">
    <source>
        <dbReference type="ARBA" id="ARBA00022801"/>
    </source>
</evidence>
<feature type="domain" description="Helicase C-terminal" evidence="4">
    <location>
        <begin position="854"/>
        <end position="1009"/>
    </location>
</feature>
<dbReference type="SMART" id="SM00490">
    <property type="entry name" value="HELICc"/>
    <property type="match status" value="1"/>
</dbReference>
<dbReference type="EMBL" id="QSGO01000004">
    <property type="protein sequence ID" value="RHB36339.1"/>
    <property type="molecule type" value="Genomic_DNA"/>
</dbReference>
<dbReference type="PROSITE" id="PS51194">
    <property type="entry name" value="HELICASE_CTER"/>
    <property type="match status" value="1"/>
</dbReference>
<name>A0A413VS08_9BACE</name>
<dbReference type="CDD" id="cd18793">
    <property type="entry name" value="SF2_C_SNF"/>
    <property type="match status" value="1"/>
</dbReference>